<organism evidence="2">
    <name type="scientific">Arundo donax</name>
    <name type="common">Giant reed</name>
    <name type="synonym">Donax arundinaceus</name>
    <dbReference type="NCBI Taxonomy" id="35708"/>
    <lineage>
        <taxon>Eukaryota</taxon>
        <taxon>Viridiplantae</taxon>
        <taxon>Streptophyta</taxon>
        <taxon>Embryophyta</taxon>
        <taxon>Tracheophyta</taxon>
        <taxon>Spermatophyta</taxon>
        <taxon>Magnoliopsida</taxon>
        <taxon>Liliopsida</taxon>
        <taxon>Poales</taxon>
        <taxon>Poaceae</taxon>
        <taxon>PACMAD clade</taxon>
        <taxon>Arundinoideae</taxon>
        <taxon>Arundineae</taxon>
        <taxon>Arundo</taxon>
    </lineage>
</organism>
<keyword evidence="1" id="KW-0472">Membrane</keyword>
<evidence type="ECO:0000313" key="2">
    <source>
        <dbReference type="EMBL" id="JAD33405.1"/>
    </source>
</evidence>
<dbReference type="AlphaFoldDB" id="A0A0A8Z9J4"/>
<dbReference type="EMBL" id="GBRH01264490">
    <property type="protein sequence ID" value="JAD33405.1"/>
    <property type="molecule type" value="Transcribed_RNA"/>
</dbReference>
<reference evidence="2" key="1">
    <citation type="submission" date="2014-09" db="EMBL/GenBank/DDBJ databases">
        <authorList>
            <person name="Magalhaes I.L.F."/>
            <person name="Oliveira U."/>
            <person name="Santos F.R."/>
            <person name="Vidigal T.H.D.A."/>
            <person name="Brescovit A.D."/>
            <person name="Santos A.J."/>
        </authorList>
    </citation>
    <scope>NUCLEOTIDE SEQUENCE</scope>
    <source>
        <tissue evidence="2">Shoot tissue taken approximately 20 cm above the soil surface</tissue>
    </source>
</reference>
<keyword evidence="1" id="KW-0812">Transmembrane</keyword>
<reference evidence="2" key="2">
    <citation type="journal article" date="2015" name="Data Brief">
        <title>Shoot transcriptome of the giant reed, Arundo donax.</title>
        <authorList>
            <person name="Barrero R.A."/>
            <person name="Guerrero F.D."/>
            <person name="Moolhuijzen P."/>
            <person name="Goolsby J.A."/>
            <person name="Tidwell J."/>
            <person name="Bellgard S.E."/>
            <person name="Bellgard M.I."/>
        </authorList>
    </citation>
    <scope>NUCLEOTIDE SEQUENCE</scope>
    <source>
        <tissue evidence="2">Shoot tissue taken approximately 20 cm above the soil surface</tissue>
    </source>
</reference>
<keyword evidence="1" id="KW-1133">Transmembrane helix</keyword>
<sequence>MYKWQIILTMPLFELSLVPILVIMVTAILFFPVQITIWTVHTQICR</sequence>
<protein>
    <submittedName>
        <fullName evidence="2">Uncharacterized protein</fullName>
    </submittedName>
</protein>
<feature type="transmembrane region" description="Helical" evidence="1">
    <location>
        <begin position="20"/>
        <end position="40"/>
    </location>
</feature>
<proteinExistence type="predicted"/>
<evidence type="ECO:0000256" key="1">
    <source>
        <dbReference type="SAM" id="Phobius"/>
    </source>
</evidence>
<name>A0A0A8Z9J4_ARUDO</name>
<accession>A0A0A8Z9J4</accession>